<dbReference type="Proteomes" id="UP000254133">
    <property type="component" value="Unassembled WGS sequence"/>
</dbReference>
<evidence type="ECO:0000313" key="1">
    <source>
        <dbReference type="EMBL" id="STY93401.1"/>
    </source>
</evidence>
<accession>A0A378PXW8</accession>
<protein>
    <submittedName>
        <fullName evidence="1">Uncharacterized protein</fullName>
    </submittedName>
</protein>
<gene>
    <name evidence="1" type="ORF">NCTC9426_02125</name>
</gene>
<name>A0A378PXW8_MORBO</name>
<organism evidence="1 2">
    <name type="scientific">Moraxella bovis</name>
    <dbReference type="NCBI Taxonomy" id="476"/>
    <lineage>
        <taxon>Bacteria</taxon>
        <taxon>Pseudomonadati</taxon>
        <taxon>Pseudomonadota</taxon>
        <taxon>Gammaproteobacteria</taxon>
        <taxon>Moraxellales</taxon>
        <taxon>Moraxellaceae</taxon>
        <taxon>Moraxella</taxon>
    </lineage>
</organism>
<dbReference type="EMBL" id="UGPZ01000003">
    <property type="protein sequence ID" value="STY93401.1"/>
    <property type="molecule type" value="Genomic_DNA"/>
</dbReference>
<reference evidence="1 2" key="1">
    <citation type="submission" date="2018-06" db="EMBL/GenBank/DDBJ databases">
        <authorList>
            <consortium name="Pathogen Informatics"/>
            <person name="Doyle S."/>
        </authorList>
    </citation>
    <scope>NUCLEOTIDE SEQUENCE [LARGE SCALE GENOMIC DNA]</scope>
    <source>
        <strain evidence="1 2">NCTC9426</strain>
    </source>
</reference>
<evidence type="ECO:0000313" key="2">
    <source>
        <dbReference type="Proteomes" id="UP000254133"/>
    </source>
</evidence>
<dbReference type="RefSeq" id="WP_115369739.1">
    <property type="nucleotide sequence ID" value="NZ_UGPZ01000003.1"/>
</dbReference>
<sequence>MLNIDKISPSHAVVVLDILDECIWAELSLEHECERMCDDDYTREFFWDQYHPIITDIQGIDDDGEYYPMPVEMAEIIRGCLDCDEFYDGYQACFDNNFAWGKNTSRYYYTA</sequence>
<proteinExistence type="predicted"/>
<dbReference type="AlphaFoldDB" id="A0A378PXW8"/>